<comment type="caution">
    <text evidence="7">The sequence shown here is derived from an EMBL/GenBank/DDBJ whole genome shotgun (WGS) entry which is preliminary data.</text>
</comment>
<dbReference type="InterPro" id="IPR048228">
    <property type="entry name" value="HelD_bacillota"/>
</dbReference>
<dbReference type="PANTHER" id="PTHR11070">
    <property type="entry name" value="UVRD / RECB / PCRA DNA HELICASE FAMILY MEMBER"/>
    <property type="match status" value="1"/>
</dbReference>
<evidence type="ECO:0000256" key="3">
    <source>
        <dbReference type="ARBA" id="ARBA00022806"/>
    </source>
</evidence>
<dbReference type="InterPro" id="IPR027785">
    <property type="entry name" value="UvrD-like_helicase_C"/>
</dbReference>
<dbReference type="OrthoDB" id="9787585at2"/>
<dbReference type="GO" id="GO:0016887">
    <property type="term" value="F:ATP hydrolysis activity"/>
    <property type="evidence" value="ECO:0007669"/>
    <property type="project" value="RHEA"/>
</dbReference>
<keyword evidence="8" id="KW-1185">Reference proteome</keyword>
<feature type="domain" description="UvrD-like helicase ATP-binding" evidence="6">
    <location>
        <begin position="212"/>
        <end position="606"/>
    </location>
</feature>
<keyword evidence="2 5" id="KW-0378">Hydrolase</keyword>
<organism evidence="7 8">
    <name type="scientific">Alteribacter keqinensis</name>
    <dbReference type="NCBI Taxonomy" id="2483800"/>
    <lineage>
        <taxon>Bacteria</taxon>
        <taxon>Bacillati</taxon>
        <taxon>Bacillota</taxon>
        <taxon>Bacilli</taxon>
        <taxon>Bacillales</taxon>
        <taxon>Bacillaceae</taxon>
        <taxon>Alteribacter</taxon>
    </lineage>
</organism>
<dbReference type="GO" id="GO:0003677">
    <property type="term" value="F:DNA binding"/>
    <property type="evidence" value="ECO:0007669"/>
    <property type="project" value="InterPro"/>
</dbReference>
<dbReference type="Gene3D" id="3.40.50.300">
    <property type="entry name" value="P-loop containing nucleotide triphosphate hydrolases"/>
    <property type="match status" value="3"/>
</dbReference>
<dbReference type="GO" id="GO:0005524">
    <property type="term" value="F:ATP binding"/>
    <property type="evidence" value="ECO:0007669"/>
    <property type="project" value="UniProtKB-UniRule"/>
</dbReference>
<proteinExistence type="predicted"/>
<evidence type="ECO:0000313" key="8">
    <source>
        <dbReference type="Proteomes" id="UP000278746"/>
    </source>
</evidence>
<protein>
    <submittedName>
        <fullName evidence="7">Helicase</fullName>
    </submittedName>
</protein>
<dbReference type="RefSeq" id="WP_122900626.1">
    <property type="nucleotide sequence ID" value="NZ_RHIB01000003.1"/>
</dbReference>
<dbReference type="InterPro" id="IPR027417">
    <property type="entry name" value="P-loop_NTPase"/>
</dbReference>
<reference evidence="7 8" key="1">
    <citation type="submission" date="2018-10" db="EMBL/GenBank/DDBJ databases">
        <title>Bacillus Keqinensis sp. nov., a moderately halophilic bacterium isolated from a saline-alkaline lake.</title>
        <authorList>
            <person name="Wang H."/>
        </authorList>
    </citation>
    <scope>NUCLEOTIDE SEQUENCE [LARGE SCALE GENOMIC DNA]</scope>
    <source>
        <strain evidence="7 8">KQ-3</strain>
    </source>
</reference>
<evidence type="ECO:0000256" key="2">
    <source>
        <dbReference type="ARBA" id="ARBA00022801"/>
    </source>
</evidence>
<dbReference type="GO" id="GO:0005829">
    <property type="term" value="C:cytosol"/>
    <property type="evidence" value="ECO:0007669"/>
    <property type="project" value="TreeGrafter"/>
</dbReference>
<evidence type="ECO:0000256" key="1">
    <source>
        <dbReference type="ARBA" id="ARBA00022741"/>
    </source>
</evidence>
<evidence type="ECO:0000256" key="5">
    <source>
        <dbReference type="PROSITE-ProRule" id="PRU00560"/>
    </source>
</evidence>
<dbReference type="InterPro" id="IPR014016">
    <property type="entry name" value="UvrD-like_ATP-bd"/>
</dbReference>
<gene>
    <name evidence="7" type="ORF">EBO34_16515</name>
</gene>
<name>A0A3M7TQ58_9BACI</name>
<accession>A0A3M7TQ58</accession>
<dbReference type="AlphaFoldDB" id="A0A3M7TQ58"/>
<dbReference type="PANTHER" id="PTHR11070:SF17">
    <property type="entry name" value="DNA HELICASE IV"/>
    <property type="match status" value="1"/>
</dbReference>
<evidence type="ECO:0000259" key="6">
    <source>
        <dbReference type="PROSITE" id="PS51198"/>
    </source>
</evidence>
<dbReference type="GO" id="GO:0000725">
    <property type="term" value="P:recombinational repair"/>
    <property type="evidence" value="ECO:0007669"/>
    <property type="project" value="TreeGrafter"/>
</dbReference>
<dbReference type="SUPFAM" id="SSF52540">
    <property type="entry name" value="P-loop containing nucleoside triphosphate hydrolases"/>
    <property type="match status" value="1"/>
</dbReference>
<keyword evidence="4 5" id="KW-0067">ATP-binding</keyword>
<evidence type="ECO:0000256" key="4">
    <source>
        <dbReference type="ARBA" id="ARBA00022840"/>
    </source>
</evidence>
<feature type="binding site" evidence="5">
    <location>
        <begin position="233"/>
        <end position="240"/>
    </location>
    <ligand>
        <name>ATP</name>
        <dbReference type="ChEBI" id="CHEBI:30616"/>
    </ligand>
</feature>
<keyword evidence="1 5" id="KW-0547">Nucleotide-binding</keyword>
<keyword evidence="3 5" id="KW-0347">Helicase</keyword>
<dbReference type="PROSITE" id="PS51198">
    <property type="entry name" value="UVRD_HELICASE_ATP_BIND"/>
    <property type="match status" value="1"/>
</dbReference>
<dbReference type="EMBL" id="RHIB01000003">
    <property type="protein sequence ID" value="RNA66809.1"/>
    <property type="molecule type" value="Genomic_DNA"/>
</dbReference>
<dbReference type="GO" id="GO:0043138">
    <property type="term" value="F:3'-5' DNA helicase activity"/>
    <property type="evidence" value="ECO:0007669"/>
    <property type="project" value="UniProtKB-EC"/>
</dbReference>
<dbReference type="Pfam" id="PF13538">
    <property type="entry name" value="UvrD_C_2"/>
    <property type="match status" value="1"/>
</dbReference>
<dbReference type="NCBIfam" id="NF041464">
    <property type="entry name" value="HelD_BACSU"/>
    <property type="match status" value="1"/>
</dbReference>
<dbReference type="Proteomes" id="UP000278746">
    <property type="component" value="Unassembled WGS sequence"/>
</dbReference>
<sequence length="770" mass="89782">MSSENEQRLTEQTRVDRVVNTIEQKQKVLKETSTELKKDIIDVRKSFWDDVTVNLDDPDDVIETQASLKQQAEFLSERERSHGQQSERMKTLEDLRDSPYFGRIDFQENGEPQAEPIYIGISSLMDENDEDFLIYDWRAPISSMYYNYSPGPAEYETMDGTIEGEITLKRQFIIRNGQIKGLFNTGVTIGDKLLQNLLGSESSPQMRTIVSTIQKEQNKIIRNERSRYLVVQGVAGSGKTSAAMQRVAYLLYAHRESLTSENMVLFSPNPLFNSYVATVLPELGEENMWQTTYNEYVQKELGATFRVEDPFEQMEWFLEASETSADQYRNEAVQRKSSLAFKDLIDKYVKSLETDGIHFQNVRFRGETLIDKNDIQTYFYSLDGSISIPNRMDLTYEWLMQKIKAVQRTEWEKLWVEEEIQLMDKEDYLEGFRKLEKDKEFSGATFDDFDREREWLSKRVVKKRLLPLKQKIKKLAFVNVVKTYRDFYTELKNDPDWEAIAEATIENIHKKKLLWEDATAYLYFLDRLKGRRPLTHIRHVFIDEAQDYSPFQFAYLKDLFPQAKMTLLGDVHQSIYLHAITNPTPISEGQEEKAERITLMRSYRSTQPIVTFTSQLIEGGEEIIPFTRDGEKPAYIETSSQQEMQKRTLKLVKNLFTKQHETVAVICKTSRESEAVSAYLSEHFEYVQLIGKETHTYKKGLVVIPAYLAKGIEFDAVILYNASHTHYAKESERNLFYTACTRAMHELYIISNGGMSPLMKRVDRNTYETI</sequence>
<evidence type="ECO:0000313" key="7">
    <source>
        <dbReference type="EMBL" id="RNA66809.1"/>
    </source>
</evidence>
<dbReference type="Pfam" id="PF00580">
    <property type="entry name" value="UvrD-helicase"/>
    <property type="match status" value="1"/>
</dbReference>
<dbReference type="InterPro" id="IPR000212">
    <property type="entry name" value="DNA_helicase_UvrD/REP"/>
</dbReference>